<keyword evidence="2" id="KW-0614">Plasmid</keyword>
<evidence type="ECO:0000313" key="3">
    <source>
        <dbReference type="Proteomes" id="UP000663901"/>
    </source>
</evidence>
<dbReference type="GeneID" id="99739211"/>
<evidence type="ECO:0000313" key="2">
    <source>
        <dbReference type="EMBL" id="QTC48437.1"/>
    </source>
</evidence>
<proteinExistence type="predicted"/>
<evidence type="ECO:0000256" key="1">
    <source>
        <dbReference type="SAM" id="SignalP"/>
    </source>
</evidence>
<feature type="chain" id="PRO_5034916741" evidence="1">
    <location>
        <begin position="21"/>
        <end position="53"/>
    </location>
</feature>
<dbReference type="AlphaFoldDB" id="A0A8A4KEA2"/>
<protein>
    <submittedName>
        <fullName evidence="2">Uncharacterized protein</fullName>
    </submittedName>
</protein>
<accession>A0A8A4KEA2</accession>
<dbReference type="Proteomes" id="UP000663901">
    <property type="component" value="Plasmid pOC5aB"/>
</dbReference>
<sequence>MKKKYLSGCLLALFAVNGWAAQSYVLDEVHLIDGSGKPPQEHMRIVVRGQKNQ</sequence>
<keyword evidence="1" id="KW-0732">Signal</keyword>
<dbReference type="RefSeq" id="WP_019105492.1">
    <property type="nucleotide sequence ID" value="NZ_CAEI01000108.1"/>
</dbReference>
<reference evidence="2" key="1">
    <citation type="submission" date="2020-07" db="EMBL/GenBank/DDBJ databases">
        <title>Genome Sequences for Panteoa spp. that cause Center Rot in Onions.</title>
        <authorList>
            <person name="Asselin J.A."/>
            <person name="Helmann T."/>
            <person name="Beer S."/>
            <person name="Stodghill P."/>
        </authorList>
    </citation>
    <scope>NUCLEOTIDE SEQUENCE</scope>
    <source>
        <strain evidence="2">OC5a</strain>
        <plasmid evidence="2">pOC5aB</plasmid>
    </source>
</reference>
<gene>
    <name evidence="2" type="ORF">H0Z12_21865</name>
</gene>
<name>A0A8A4KEA2_PANAN</name>
<organism evidence="2 3">
    <name type="scientific">Pantoea ananas</name>
    <name type="common">Erwinia uredovora</name>
    <dbReference type="NCBI Taxonomy" id="553"/>
    <lineage>
        <taxon>Bacteria</taxon>
        <taxon>Pseudomonadati</taxon>
        <taxon>Pseudomonadota</taxon>
        <taxon>Gammaproteobacteria</taxon>
        <taxon>Enterobacterales</taxon>
        <taxon>Erwiniaceae</taxon>
        <taxon>Pantoea</taxon>
    </lineage>
</organism>
<geneLocation type="plasmid" evidence="2 3">
    <name>pOC5aB</name>
</geneLocation>
<dbReference type="EMBL" id="CP059085">
    <property type="protein sequence ID" value="QTC48437.1"/>
    <property type="molecule type" value="Genomic_DNA"/>
</dbReference>
<feature type="signal peptide" evidence="1">
    <location>
        <begin position="1"/>
        <end position="20"/>
    </location>
</feature>